<gene>
    <name evidence="2" type="ORF">ANE_LOCUS19165</name>
</gene>
<organism evidence="2 3">
    <name type="scientific">Arabis nemorensis</name>
    <dbReference type="NCBI Taxonomy" id="586526"/>
    <lineage>
        <taxon>Eukaryota</taxon>
        <taxon>Viridiplantae</taxon>
        <taxon>Streptophyta</taxon>
        <taxon>Embryophyta</taxon>
        <taxon>Tracheophyta</taxon>
        <taxon>Spermatophyta</taxon>
        <taxon>Magnoliopsida</taxon>
        <taxon>eudicotyledons</taxon>
        <taxon>Gunneridae</taxon>
        <taxon>Pentapetalae</taxon>
        <taxon>rosids</taxon>
        <taxon>malvids</taxon>
        <taxon>Brassicales</taxon>
        <taxon>Brassicaceae</taxon>
        <taxon>Arabideae</taxon>
        <taxon>Arabis</taxon>
    </lineage>
</organism>
<dbReference type="AlphaFoldDB" id="A0A565C4Y5"/>
<keyword evidence="3" id="KW-1185">Reference proteome</keyword>
<name>A0A565C4Y5_9BRAS</name>
<feature type="region of interest" description="Disordered" evidence="1">
    <location>
        <begin position="56"/>
        <end position="78"/>
    </location>
</feature>
<dbReference type="EMBL" id="CABITT030000006">
    <property type="protein sequence ID" value="VVB08721.1"/>
    <property type="molecule type" value="Genomic_DNA"/>
</dbReference>
<sequence length="78" mass="9004">MAGLVHNQQLRQPHQPLGAAQFGHQALERIQDQSFGLEQDFDEFHHDYDMERLAPNHETMGDTYSPSTLLMDRNPNKT</sequence>
<evidence type="ECO:0000313" key="3">
    <source>
        <dbReference type="Proteomes" id="UP000489600"/>
    </source>
</evidence>
<accession>A0A565C4Y5</accession>
<evidence type="ECO:0000256" key="1">
    <source>
        <dbReference type="SAM" id="MobiDB-lite"/>
    </source>
</evidence>
<feature type="compositionally biased region" description="Polar residues" evidence="1">
    <location>
        <begin position="1"/>
        <end position="12"/>
    </location>
</feature>
<comment type="caution">
    <text evidence="2">The sequence shown here is derived from an EMBL/GenBank/DDBJ whole genome shotgun (WGS) entry which is preliminary data.</text>
</comment>
<feature type="region of interest" description="Disordered" evidence="1">
    <location>
        <begin position="1"/>
        <end position="20"/>
    </location>
</feature>
<evidence type="ECO:0000313" key="2">
    <source>
        <dbReference type="EMBL" id="VVB08721.1"/>
    </source>
</evidence>
<proteinExistence type="predicted"/>
<dbReference type="Proteomes" id="UP000489600">
    <property type="component" value="Unassembled WGS sequence"/>
</dbReference>
<protein>
    <submittedName>
        <fullName evidence="2">Uncharacterized protein</fullName>
    </submittedName>
</protein>
<reference evidence="2" key="1">
    <citation type="submission" date="2019-07" db="EMBL/GenBank/DDBJ databases">
        <authorList>
            <person name="Dittberner H."/>
        </authorList>
    </citation>
    <scope>NUCLEOTIDE SEQUENCE [LARGE SCALE GENOMIC DNA]</scope>
</reference>